<dbReference type="STRING" id="679897.HMU06340"/>
<keyword evidence="4" id="KW-1185">Reference proteome</keyword>
<dbReference type="eggNOG" id="COG0492">
    <property type="taxonomic scope" value="Bacteria"/>
</dbReference>
<dbReference type="InterPro" id="IPR050097">
    <property type="entry name" value="Ferredoxin-NADP_redctase_2"/>
</dbReference>
<dbReference type="InterPro" id="IPR036188">
    <property type="entry name" value="FAD/NAD-bd_sf"/>
</dbReference>
<organism evidence="3 4">
    <name type="scientific">Helicobacter mustelae (strain ATCC 43772 / CCUG 25715 / CIP 103759 / LMG 18044 / NCTC 12198 / R85-136P)</name>
    <name type="common">Campylobacter mustelae</name>
    <dbReference type="NCBI Taxonomy" id="679897"/>
    <lineage>
        <taxon>Bacteria</taxon>
        <taxon>Pseudomonadati</taxon>
        <taxon>Campylobacterota</taxon>
        <taxon>Epsilonproteobacteria</taxon>
        <taxon>Campylobacterales</taxon>
        <taxon>Helicobacteraceae</taxon>
        <taxon>Helicobacter</taxon>
    </lineage>
</organism>
<evidence type="ECO:0000256" key="1">
    <source>
        <dbReference type="ARBA" id="ARBA00022630"/>
    </source>
</evidence>
<protein>
    <submittedName>
        <fullName evidence="3">Putative thioredoxin reductase, TrxB</fullName>
    </submittedName>
</protein>
<name>D3UHC0_HELM1</name>
<sequence>MEKIYDIAIIGAGPGGIAASIEAKVLGIENIILFEKTHEHSATIRKFYKDGKRVDKDYKGQVVDLKGSIAFGDGDKESSLGLFDALLEQYSIAPKYGTDIEKVVKKDQYFELTSTGNETFLAKFVIIAIGKMGQPNKPDYKIPPTLLKKVTYNVNSIAEGEKVLVVGGGNSAVEYATALADITDTTLNYRRKEFNRINEINAKNLKDSMSKNLKTKLGLNIEKLEEKEGRAVAFFDDGTSEAFDKIVYAIGGSTPVDFLKKCGLELDSNDLPITKDYETSVENIFAIGDILSKNGASIAIAINQGYETILKIHTKMQ</sequence>
<dbReference type="PRINTS" id="PR00368">
    <property type="entry name" value="FADPNR"/>
</dbReference>
<keyword evidence="1" id="KW-0285">Flavoprotein</keyword>
<reference evidence="3 4" key="1">
    <citation type="journal article" date="2010" name="BMC Genomics">
        <title>Comparative genomics and proteomics of Helicobacter mustelae, an ulcerogenic and carcinogenic gastric pathogen.</title>
        <authorList>
            <person name="O'Toole P.W."/>
            <person name="Snelling W.J."/>
            <person name="Canchaya C."/>
            <person name="Forde B.M."/>
            <person name="Hardie K.R."/>
            <person name="Josenhans C."/>
            <person name="Graham R.L.J."/>
            <person name="McMullan G."/>
            <person name="Parkhill J."/>
            <person name="Belda E."/>
            <person name="Bentley S.D."/>
        </authorList>
    </citation>
    <scope>NUCLEOTIDE SEQUENCE [LARGE SCALE GENOMIC DNA]</scope>
    <source>
        <strain evidence="4">ATCC 43772 / LMG 18044 / NCTC 12198 / 12198</strain>
    </source>
</reference>
<dbReference type="RefSeq" id="WP_013022975.1">
    <property type="nucleotide sequence ID" value="NC_013949.1"/>
</dbReference>
<dbReference type="Proteomes" id="UP000001522">
    <property type="component" value="Chromosome"/>
</dbReference>
<dbReference type="HOGENOM" id="CLU_059172_0_0_7"/>
<keyword evidence="2" id="KW-0560">Oxidoreductase</keyword>
<dbReference type="KEGG" id="hms:HMU06340"/>
<dbReference type="SUPFAM" id="SSF51905">
    <property type="entry name" value="FAD/NAD(P)-binding domain"/>
    <property type="match status" value="1"/>
</dbReference>
<dbReference type="Pfam" id="PF13738">
    <property type="entry name" value="Pyr_redox_3"/>
    <property type="match status" value="1"/>
</dbReference>
<proteinExistence type="predicted"/>
<dbReference type="GO" id="GO:0016491">
    <property type="term" value="F:oxidoreductase activity"/>
    <property type="evidence" value="ECO:0007669"/>
    <property type="project" value="UniProtKB-KW"/>
</dbReference>
<dbReference type="PANTHER" id="PTHR48105">
    <property type="entry name" value="THIOREDOXIN REDUCTASE 1-RELATED-RELATED"/>
    <property type="match status" value="1"/>
</dbReference>
<dbReference type="AlphaFoldDB" id="D3UHC0"/>
<evidence type="ECO:0000313" key="4">
    <source>
        <dbReference type="Proteomes" id="UP000001522"/>
    </source>
</evidence>
<dbReference type="Gene3D" id="3.50.50.60">
    <property type="entry name" value="FAD/NAD(P)-binding domain"/>
    <property type="match status" value="2"/>
</dbReference>
<dbReference type="EMBL" id="FN555004">
    <property type="protein sequence ID" value="CBG39892.1"/>
    <property type="molecule type" value="Genomic_DNA"/>
</dbReference>
<dbReference type="PRINTS" id="PR00469">
    <property type="entry name" value="PNDRDTASEII"/>
</dbReference>
<gene>
    <name evidence="3" type="ordered locus">HMU06340</name>
</gene>
<accession>D3UHC0</accession>
<evidence type="ECO:0000256" key="2">
    <source>
        <dbReference type="ARBA" id="ARBA00023002"/>
    </source>
</evidence>
<evidence type="ECO:0000313" key="3">
    <source>
        <dbReference type="EMBL" id="CBG39892.1"/>
    </source>
</evidence>